<feature type="region of interest" description="Disordered" evidence="1">
    <location>
        <begin position="144"/>
        <end position="169"/>
    </location>
</feature>
<comment type="caution">
    <text evidence="3">The sequence shown here is derived from an EMBL/GenBank/DDBJ whole genome shotgun (WGS) entry which is preliminary data.</text>
</comment>
<dbReference type="OrthoDB" id="9802252at2"/>
<gene>
    <name evidence="3" type="ORF">GHC57_11645</name>
</gene>
<dbReference type="SUPFAM" id="SSF158757">
    <property type="entry name" value="SMc04008-like"/>
    <property type="match status" value="1"/>
</dbReference>
<dbReference type="InterPro" id="IPR036810">
    <property type="entry name" value="SMc04008-like_sf"/>
</dbReference>
<proteinExistence type="predicted"/>
<feature type="domain" description="SMc04008-like" evidence="2">
    <location>
        <begin position="92"/>
        <end position="157"/>
    </location>
</feature>
<dbReference type="Gene3D" id="1.10.3340.10">
    <property type="entry name" value="SMc04008-like"/>
    <property type="match status" value="1"/>
</dbReference>
<sequence length="169" mass="18527">MRRGPDRIGPGDRSAPAGHCKSRAPVLYQHGARGNILLRSCCAGAASDAPCDPRRPDVTTSGGVDVDQQTRTEIEAAAFRSLVAHLQWRTDVQNIDLMALSGFCRNCLWKWLRAAAEETGAPLDKAEAQRWVYGMDYADWKDRHQPEATPAQARAYEASKPLHSAISKG</sequence>
<protein>
    <submittedName>
        <fullName evidence="3">DUF1244 domain-containing protein</fullName>
    </submittedName>
</protein>
<accession>A0A7X1ZF67</accession>
<evidence type="ECO:0000313" key="4">
    <source>
        <dbReference type="Proteomes" id="UP000434582"/>
    </source>
</evidence>
<evidence type="ECO:0000259" key="2">
    <source>
        <dbReference type="Pfam" id="PF06844"/>
    </source>
</evidence>
<dbReference type="Proteomes" id="UP000434582">
    <property type="component" value="Unassembled WGS sequence"/>
</dbReference>
<evidence type="ECO:0000313" key="3">
    <source>
        <dbReference type="EMBL" id="MQX37173.1"/>
    </source>
</evidence>
<organism evidence="3 4">
    <name type="scientific">Roseospira navarrensis</name>
    <dbReference type="NCBI Taxonomy" id="140058"/>
    <lineage>
        <taxon>Bacteria</taxon>
        <taxon>Pseudomonadati</taxon>
        <taxon>Pseudomonadota</taxon>
        <taxon>Alphaproteobacteria</taxon>
        <taxon>Rhodospirillales</taxon>
        <taxon>Rhodospirillaceae</taxon>
        <taxon>Roseospira</taxon>
    </lineage>
</organism>
<dbReference type="InterPro" id="IPR023163">
    <property type="entry name" value="SMc04008-like_domain"/>
</dbReference>
<evidence type="ECO:0000256" key="1">
    <source>
        <dbReference type="SAM" id="MobiDB-lite"/>
    </source>
</evidence>
<reference evidence="3 4" key="1">
    <citation type="submission" date="2019-10" db="EMBL/GenBank/DDBJ databases">
        <title>Draft whole-genome sequence of the purple nonsulfur photosynthetic bacterium Roseospira navarrensis DSM 15114.</title>
        <authorList>
            <person name="Kyndt J.A."/>
            <person name="Meyer T.E."/>
        </authorList>
    </citation>
    <scope>NUCLEOTIDE SEQUENCE [LARGE SCALE GENOMIC DNA]</scope>
    <source>
        <strain evidence="3 4">DSM 15114</strain>
    </source>
</reference>
<keyword evidence="4" id="KW-1185">Reference proteome</keyword>
<dbReference type="AlphaFoldDB" id="A0A7X1ZF67"/>
<dbReference type="Pfam" id="PF06844">
    <property type="entry name" value="DUF1244"/>
    <property type="match status" value="1"/>
</dbReference>
<dbReference type="EMBL" id="WIVE01000035">
    <property type="protein sequence ID" value="MQX37173.1"/>
    <property type="molecule type" value="Genomic_DNA"/>
</dbReference>
<name>A0A7X1ZF67_9PROT</name>